<evidence type="ECO:0000313" key="2">
    <source>
        <dbReference type="EMBL" id="MCY6371312.1"/>
    </source>
</evidence>
<keyword evidence="3" id="KW-1185">Reference proteome</keyword>
<dbReference type="Proteomes" id="UP001079657">
    <property type="component" value="Unassembled WGS sequence"/>
</dbReference>
<sequence length="205" mass="23776">MVKDLENIFLLTKAHIKPAVETLTKAFENDPVYSYLIPDEEERKRILPHLFQFRMCYGITYGEAYAISPDVEGLAVWIPHKNAAMTPWRMLRCGGFPLFLKAGKSVMTRLSSFGEYESQLHKKYANFPHLFLSPIAVDPVFQGRGFARTLLKDMFERVDREKLPCFLQTQSEYNVSIYEKYGFRVVEQGKIPGTNLSNWAMIRHK</sequence>
<protein>
    <submittedName>
        <fullName evidence="2">GNAT family N-acetyltransferase</fullName>
    </submittedName>
</protein>
<dbReference type="InterPro" id="IPR052523">
    <property type="entry name" value="Trichothecene_AcTrans"/>
</dbReference>
<comment type="caution">
    <text evidence="2">The sequence shown here is derived from an EMBL/GenBank/DDBJ whole genome shotgun (WGS) entry which is preliminary data.</text>
</comment>
<name>A0ABT4CQI7_9CLOT</name>
<dbReference type="Gene3D" id="3.40.630.30">
    <property type="match status" value="1"/>
</dbReference>
<dbReference type="CDD" id="cd04301">
    <property type="entry name" value="NAT_SF"/>
    <property type="match status" value="1"/>
</dbReference>
<reference evidence="2" key="1">
    <citation type="submission" date="2022-12" db="EMBL/GenBank/DDBJ databases">
        <authorList>
            <person name="Wang J."/>
        </authorList>
    </citation>
    <scope>NUCLEOTIDE SEQUENCE</scope>
    <source>
        <strain evidence="2">HY-42-06</strain>
    </source>
</reference>
<dbReference type="RefSeq" id="WP_268050179.1">
    <property type="nucleotide sequence ID" value="NZ_JAPQES010000004.1"/>
</dbReference>
<dbReference type="InterPro" id="IPR000182">
    <property type="entry name" value="GNAT_dom"/>
</dbReference>
<dbReference type="InterPro" id="IPR016181">
    <property type="entry name" value="Acyl_CoA_acyltransferase"/>
</dbReference>
<proteinExistence type="predicted"/>
<dbReference type="SUPFAM" id="SSF55729">
    <property type="entry name" value="Acyl-CoA N-acyltransferases (Nat)"/>
    <property type="match status" value="1"/>
</dbReference>
<organism evidence="2 3">
    <name type="scientific">Clostridium ganghwense</name>
    <dbReference type="NCBI Taxonomy" id="312089"/>
    <lineage>
        <taxon>Bacteria</taxon>
        <taxon>Bacillati</taxon>
        <taxon>Bacillota</taxon>
        <taxon>Clostridia</taxon>
        <taxon>Eubacteriales</taxon>
        <taxon>Clostridiaceae</taxon>
        <taxon>Clostridium</taxon>
    </lineage>
</organism>
<evidence type="ECO:0000259" key="1">
    <source>
        <dbReference type="Pfam" id="PF13673"/>
    </source>
</evidence>
<dbReference type="Pfam" id="PF13673">
    <property type="entry name" value="Acetyltransf_10"/>
    <property type="match status" value="1"/>
</dbReference>
<dbReference type="PANTHER" id="PTHR42791:SF1">
    <property type="entry name" value="N-ACETYLTRANSFERASE DOMAIN-CONTAINING PROTEIN"/>
    <property type="match status" value="1"/>
</dbReference>
<gene>
    <name evidence="2" type="ORF">OXH55_11750</name>
</gene>
<evidence type="ECO:0000313" key="3">
    <source>
        <dbReference type="Proteomes" id="UP001079657"/>
    </source>
</evidence>
<dbReference type="PANTHER" id="PTHR42791">
    <property type="entry name" value="GNAT FAMILY ACETYLTRANSFERASE"/>
    <property type="match status" value="1"/>
</dbReference>
<feature type="domain" description="N-acetyltransferase" evidence="1">
    <location>
        <begin position="132"/>
        <end position="188"/>
    </location>
</feature>
<dbReference type="EMBL" id="JAPQES010000004">
    <property type="protein sequence ID" value="MCY6371312.1"/>
    <property type="molecule type" value="Genomic_DNA"/>
</dbReference>
<accession>A0ABT4CQI7</accession>